<dbReference type="InterPro" id="IPR010819">
    <property type="entry name" value="AGE/CE"/>
</dbReference>
<evidence type="ECO:0000313" key="4">
    <source>
        <dbReference type="Proteomes" id="UP000598820"/>
    </source>
</evidence>
<evidence type="ECO:0000256" key="2">
    <source>
        <dbReference type="ARBA" id="ARBA00023235"/>
    </source>
</evidence>
<keyword evidence="2" id="KW-0413">Isomerase</keyword>
<dbReference type="PANTHER" id="PTHR15108">
    <property type="entry name" value="N-ACYLGLUCOSAMINE-2-EPIMERASE"/>
    <property type="match status" value="1"/>
</dbReference>
<protein>
    <submittedName>
        <fullName evidence="3">AGE family epimerase/isomerase</fullName>
    </submittedName>
</protein>
<dbReference type="Gene3D" id="1.50.10.10">
    <property type="match status" value="1"/>
</dbReference>
<dbReference type="Proteomes" id="UP000598820">
    <property type="component" value="Unassembled WGS sequence"/>
</dbReference>
<dbReference type="GO" id="GO:0005975">
    <property type="term" value="P:carbohydrate metabolic process"/>
    <property type="evidence" value="ECO:0007669"/>
    <property type="project" value="InterPro"/>
</dbReference>
<dbReference type="AlphaFoldDB" id="A0A927ASB8"/>
<evidence type="ECO:0000313" key="3">
    <source>
        <dbReference type="EMBL" id="MBD2701025.1"/>
    </source>
</evidence>
<reference evidence="3" key="1">
    <citation type="submission" date="2020-09" db="EMBL/GenBank/DDBJ databases">
        <authorList>
            <person name="Kim M.K."/>
        </authorList>
    </citation>
    <scope>NUCLEOTIDE SEQUENCE</scope>
    <source>
        <strain evidence="3">BT702</strain>
    </source>
</reference>
<proteinExistence type="inferred from homology"/>
<accession>A0A927ASB8</accession>
<gene>
    <name evidence="3" type="ORF">IC229_10300</name>
</gene>
<dbReference type="InterPro" id="IPR008928">
    <property type="entry name" value="6-hairpin_glycosidase_sf"/>
</dbReference>
<evidence type="ECO:0000256" key="1">
    <source>
        <dbReference type="ARBA" id="ARBA00008558"/>
    </source>
</evidence>
<name>A0A927ASB8_9BACT</name>
<dbReference type="EMBL" id="JACWZY010000007">
    <property type="protein sequence ID" value="MBD2701025.1"/>
    <property type="molecule type" value="Genomic_DNA"/>
</dbReference>
<dbReference type="GO" id="GO:0016853">
    <property type="term" value="F:isomerase activity"/>
    <property type="evidence" value="ECO:0007669"/>
    <property type="project" value="UniProtKB-KW"/>
</dbReference>
<dbReference type="SUPFAM" id="SSF48208">
    <property type="entry name" value="Six-hairpin glycosidases"/>
    <property type="match status" value="1"/>
</dbReference>
<keyword evidence="4" id="KW-1185">Reference proteome</keyword>
<organism evidence="3 4">
    <name type="scientific">Spirosoma profusum</name>
    <dbReference type="NCBI Taxonomy" id="2771354"/>
    <lineage>
        <taxon>Bacteria</taxon>
        <taxon>Pseudomonadati</taxon>
        <taxon>Bacteroidota</taxon>
        <taxon>Cytophagia</taxon>
        <taxon>Cytophagales</taxon>
        <taxon>Cytophagaceae</taxon>
        <taxon>Spirosoma</taxon>
    </lineage>
</organism>
<sequence>MLDFQKLSAEYQQALLRQVVPFWLKNSQDSLCGGYFDMLTDTGEAIEGDKYVAMQAQQAWAFSWLYNTYKKETTWLEHARHGVTFLSQFAHDESLNCYVQLDRRGRPVAYSSNLVSASFASMAYTQFHQATGEDEWAMLAKQTLSNALQRREKKLSSAANEPGLFRQTKHLSEPIALLKALLDTRYLFDEAVWKPSVDSILGEILTEFVDRRSDTLREYVLPDGGFVNTPEGRRLHVGLTFQTASSLFDLYTESLQQKGNSAVVNRKIVNQAVSWCLQTCEQAWDDTPTSESKVGLNQYVDMKSQPFIFLEWQQKWAWIHVEACAALLKCYVYTRHPDCLKWFKRIHDYTLQHFPDSKQLGWHLAIDSYGQPIVSAKAIPSVGCFSLVRCLAEISQLLPKCEEFQLARPSRFGKTRPNAPQVETRNNS</sequence>
<dbReference type="Pfam" id="PF07221">
    <property type="entry name" value="GlcNAc_2-epim"/>
    <property type="match status" value="1"/>
</dbReference>
<comment type="similarity">
    <text evidence="1">Belongs to the N-acylglucosamine 2-epimerase family.</text>
</comment>
<comment type="caution">
    <text evidence="3">The sequence shown here is derived from an EMBL/GenBank/DDBJ whole genome shotgun (WGS) entry which is preliminary data.</text>
</comment>
<dbReference type="InterPro" id="IPR012341">
    <property type="entry name" value="6hp_glycosidase-like_sf"/>
</dbReference>